<name>A0ACC2IDW2_9PLEO</name>
<gene>
    <name evidence="1" type="ORF">OPT61_g4474</name>
</gene>
<organism evidence="1 2">
    <name type="scientific">Boeremia exigua</name>
    <dbReference type="NCBI Taxonomy" id="749465"/>
    <lineage>
        <taxon>Eukaryota</taxon>
        <taxon>Fungi</taxon>
        <taxon>Dikarya</taxon>
        <taxon>Ascomycota</taxon>
        <taxon>Pezizomycotina</taxon>
        <taxon>Dothideomycetes</taxon>
        <taxon>Pleosporomycetidae</taxon>
        <taxon>Pleosporales</taxon>
        <taxon>Pleosporineae</taxon>
        <taxon>Didymellaceae</taxon>
        <taxon>Boeremia</taxon>
    </lineage>
</organism>
<dbReference type="EMBL" id="JAPHNI010000257">
    <property type="protein sequence ID" value="KAJ8113388.1"/>
    <property type="molecule type" value="Genomic_DNA"/>
</dbReference>
<evidence type="ECO:0000313" key="2">
    <source>
        <dbReference type="Proteomes" id="UP001153331"/>
    </source>
</evidence>
<proteinExistence type="predicted"/>
<accession>A0ACC2IDW2</accession>
<dbReference type="Proteomes" id="UP001153331">
    <property type="component" value="Unassembled WGS sequence"/>
</dbReference>
<sequence>MLLPTILLAGLVSAAPALNTRQATNDFLPWDITAASAFSPSGRPGSSPESTVTISIKQPNVIRLQQAPTGYAGFLPFEATCRWSWTGGRTNFPAGAEALCSSEAGASTYGNFTMTLSGTDQANFSVAIKETREVTIFQQKYVRVYEGEREFTLTGDWRQSCGGSGVCSWSPLEGVLPIKVQQELTESIGSCEEATIGGC</sequence>
<keyword evidence="2" id="KW-1185">Reference proteome</keyword>
<comment type="caution">
    <text evidence="1">The sequence shown here is derived from an EMBL/GenBank/DDBJ whole genome shotgun (WGS) entry which is preliminary data.</text>
</comment>
<protein>
    <submittedName>
        <fullName evidence="1">Uncharacterized protein</fullName>
    </submittedName>
</protein>
<evidence type="ECO:0000313" key="1">
    <source>
        <dbReference type="EMBL" id="KAJ8113388.1"/>
    </source>
</evidence>
<reference evidence="1" key="1">
    <citation type="submission" date="2022-11" db="EMBL/GenBank/DDBJ databases">
        <title>Genome Sequence of Boeremia exigua.</title>
        <authorList>
            <person name="Buettner E."/>
        </authorList>
    </citation>
    <scope>NUCLEOTIDE SEQUENCE</scope>
    <source>
        <strain evidence="1">CU02</strain>
    </source>
</reference>